<sequence>MDDSADVQLDSLLQTGRVGQNGDNVPTHNVQNNSWARRVAGASPTDISEMLDIPDDSSVDWGSDVPDEQLKDAFVALAARSAIQPPPNAARMKLDVNTARSAFGMYSKLGVIIFAAEEVPSRDKVLKWAKVEIQGKRGLPLRMVREIARKHYLLLLATEQHKNTLLQKPPTKMDGKAIMITQWTPAYDYREAAKASKQIWVELPFMDLLLLQQGRKMVEALGLVLFHSTHEANDVRYAHLRACVMRHDTYNLPNARIVDLPWGGHFIQEVKCTRLRNACYKCNQKGHKAFECPKHYHQGRRGKHPMSTGTSNGTDLAKQMPNAGHPPLTPGRLKRAWKPKGQQTTPTKVASASSPKSAAIKLVNRFSALQQDEQAPEQTDEGNSSSPSLHNSPLPYMVTVLDSNTGEGRSEGTTVLPNVRPSQTHTEIDLNKKTSSASGSVNTTGEDDMLENTTPSHLLQGKYNSPKGSPLSPLEQMIVAKNDTR</sequence>
<proteinExistence type="predicted"/>
<feature type="compositionally biased region" description="Low complexity" evidence="2">
    <location>
        <begin position="383"/>
        <end position="395"/>
    </location>
</feature>
<evidence type="ECO:0000259" key="3">
    <source>
        <dbReference type="PROSITE" id="PS50158"/>
    </source>
</evidence>
<keyword evidence="1" id="KW-0479">Metal-binding</keyword>
<dbReference type="AlphaFoldDB" id="A0ABD3GBV4"/>
<dbReference type="PROSITE" id="PS50158">
    <property type="entry name" value="ZF_CCHC"/>
    <property type="match status" value="1"/>
</dbReference>
<feature type="domain" description="CCHC-type" evidence="3">
    <location>
        <begin position="279"/>
        <end position="294"/>
    </location>
</feature>
<dbReference type="Pfam" id="PF00098">
    <property type="entry name" value="zf-CCHC"/>
    <property type="match status" value="1"/>
</dbReference>
<keyword evidence="5" id="KW-1185">Reference proteome</keyword>
<dbReference type="PANTHER" id="PTHR31286:SF180">
    <property type="entry name" value="OS10G0362600 PROTEIN"/>
    <property type="match status" value="1"/>
</dbReference>
<gene>
    <name evidence="4" type="ORF">R1sor_026611</name>
</gene>
<feature type="region of interest" description="Disordered" evidence="2">
    <location>
        <begin position="296"/>
        <end position="356"/>
    </location>
</feature>
<feature type="region of interest" description="Disordered" evidence="2">
    <location>
        <begin position="370"/>
        <end position="485"/>
    </location>
</feature>
<evidence type="ECO:0000256" key="2">
    <source>
        <dbReference type="SAM" id="MobiDB-lite"/>
    </source>
</evidence>
<feature type="region of interest" description="Disordered" evidence="2">
    <location>
        <begin position="1"/>
        <end position="30"/>
    </location>
</feature>
<feature type="compositionally biased region" description="Polar residues" evidence="2">
    <location>
        <begin position="11"/>
        <end position="30"/>
    </location>
</feature>
<protein>
    <recommendedName>
        <fullName evidence="3">CCHC-type domain-containing protein</fullName>
    </recommendedName>
</protein>
<comment type="caution">
    <text evidence="4">The sequence shown here is derived from an EMBL/GenBank/DDBJ whole genome shotgun (WGS) entry which is preliminary data.</text>
</comment>
<evidence type="ECO:0000313" key="4">
    <source>
        <dbReference type="EMBL" id="KAL3676663.1"/>
    </source>
</evidence>
<evidence type="ECO:0000313" key="5">
    <source>
        <dbReference type="Proteomes" id="UP001633002"/>
    </source>
</evidence>
<feature type="compositionally biased region" description="Polar residues" evidence="2">
    <location>
        <begin position="401"/>
        <end position="425"/>
    </location>
</feature>
<keyword evidence="1" id="KW-0863">Zinc-finger</keyword>
<reference evidence="4 5" key="1">
    <citation type="submission" date="2024-09" db="EMBL/GenBank/DDBJ databases">
        <title>Chromosome-scale assembly of Riccia sorocarpa.</title>
        <authorList>
            <person name="Paukszto L."/>
        </authorList>
    </citation>
    <scope>NUCLEOTIDE SEQUENCE [LARGE SCALE GENOMIC DNA]</scope>
    <source>
        <strain evidence="4">LP-2024</strain>
        <tissue evidence="4">Aerial parts of the thallus</tissue>
    </source>
</reference>
<dbReference type="GO" id="GO:0008270">
    <property type="term" value="F:zinc ion binding"/>
    <property type="evidence" value="ECO:0007669"/>
    <property type="project" value="UniProtKB-KW"/>
</dbReference>
<feature type="compositionally biased region" description="Polar residues" evidence="2">
    <location>
        <begin position="451"/>
        <end position="467"/>
    </location>
</feature>
<dbReference type="InterPro" id="IPR001878">
    <property type="entry name" value="Znf_CCHC"/>
</dbReference>
<dbReference type="InterPro" id="IPR040256">
    <property type="entry name" value="At4g02000-like"/>
</dbReference>
<keyword evidence="1" id="KW-0862">Zinc</keyword>
<dbReference type="PANTHER" id="PTHR31286">
    <property type="entry name" value="GLYCINE-RICH CELL WALL STRUCTURAL PROTEIN 1.8-LIKE"/>
    <property type="match status" value="1"/>
</dbReference>
<feature type="compositionally biased region" description="Polar residues" evidence="2">
    <location>
        <begin position="433"/>
        <end position="444"/>
    </location>
</feature>
<dbReference type="Proteomes" id="UP001633002">
    <property type="component" value="Unassembled WGS sequence"/>
</dbReference>
<dbReference type="EMBL" id="JBJQOH010000008">
    <property type="protein sequence ID" value="KAL3676663.1"/>
    <property type="molecule type" value="Genomic_DNA"/>
</dbReference>
<evidence type="ECO:0000256" key="1">
    <source>
        <dbReference type="PROSITE-ProRule" id="PRU00047"/>
    </source>
</evidence>
<organism evidence="4 5">
    <name type="scientific">Riccia sorocarpa</name>
    <dbReference type="NCBI Taxonomy" id="122646"/>
    <lineage>
        <taxon>Eukaryota</taxon>
        <taxon>Viridiplantae</taxon>
        <taxon>Streptophyta</taxon>
        <taxon>Embryophyta</taxon>
        <taxon>Marchantiophyta</taxon>
        <taxon>Marchantiopsida</taxon>
        <taxon>Marchantiidae</taxon>
        <taxon>Marchantiales</taxon>
        <taxon>Ricciaceae</taxon>
        <taxon>Riccia</taxon>
    </lineage>
</organism>
<dbReference type="SMART" id="SM00343">
    <property type="entry name" value="ZnF_C2HC"/>
    <property type="match status" value="1"/>
</dbReference>
<accession>A0ABD3GBV4</accession>
<name>A0ABD3GBV4_9MARC</name>